<gene>
    <name evidence="6" type="ORF">B0T16DRAFT_398627</name>
</gene>
<comment type="subunit">
    <text evidence="4">Binds to mitochondrial small subunit 15S rRNA.</text>
</comment>
<accession>A0AA39YRM0</accession>
<dbReference type="InterPro" id="IPR011990">
    <property type="entry name" value="TPR-like_helical_dom_sf"/>
</dbReference>
<evidence type="ECO:0000256" key="5">
    <source>
        <dbReference type="PROSITE-ProRule" id="PRU00708"/>
    </source>
</evidence>
<dbReference type="EMBL" id="JAULSV010000001">
    <property type="protein sequence ID" value="KAK0656130.1"/>
    <property type="molecule type" value="Genomic_DNA"/>
</dbReference>
<keyword evidence="2" id="KW-0677">Repeat</keyword>
<comment type="similarity">
    <text evidence="1">Belongs to the CCM1 family.</text>
</comment>
<feature type="repeat" description="PPR" evidence="5">
    <location>
        <begin position="598"/>
        <end position="633"/>
    </location>
</feature>
<reference evidence="6" key="1">
    <citation type="submission" date="2023-06" db="EMBL/GenBank/DDBJ databases">
        <title>Genome-scale phylogeny and comparative genomics of the fungal order Sordariales.</title>
        <authorList>
            <consortium name="Lawrence Berkeley National Laboratory"/>
            <person name="Hensen N."/>
            <person name="Bonometti L."/>
            <person name="Westerberg I."/>
            <person name="Brannstrom I.O."/>
            <person name="Guillou S."/>
            <person name="Cros-Aarteil S."/>
            <person name="Calhoun S."/>
            <person name="Haridas S."/>
            <person name="Kuo A."/>
            <person name="Mondo S."/>
            <person name="Pangilinan J."/>
            <person name="Riley R."/>
            <person name="Labutti K."/>
            <person name="Andreopoulos B."/>
            <person name="Lipzen A."/>
            <person name="Chen C."/>
            <person name="Yanf M."/>
            <person name="Daum C."/>
            <person name="Ng V."/>
            <person name="Clum A."/>
            <person name="Steindorff A."/>
            <person name="Ohm R."/>
            <person name="Martin F."/>
            <person name="Silar P."/>
            <person name="Natvig D."/>
            <person name="Lalanne C."/>
            <person name="Gautier V."/>
            <person name="Ament-Velasquez S.L."/>
            <person name="Kruys A."/>
            <person name="Hutchinson M.I."/>
            <person name="Powell A.J."/>
            <person name="Barry K."/>
            <person name="Miller A.N."/>
            <person name="Grigoriev I.V."/>
            <person name="Debuchy R."/>
            <person name="Gladieux P."/>
            <person name="Thoren M.H."/>
            <person name="Johannesson H."/>
        </authorList>
    </citation>
    <scope>NUCLEOTIDE SEQUENCE</scope>
    <source>
        <strain evidence="6">SMH2532-1</strain>
    </source>
</reference>
<dbReference type="PANTHER" id="PTHR47447">
    <property type="entry name" value="OS03G0856100 PROTEIN"/>
    <property type="match status" value="1"/>
</dbReference>
<evidence type="ECO:0000313" key="6">
    <source>
        <dbReference type="EMBL" id="KAK0656130.1"/>
    </source>
</evidence>
<comment type="caution">
    <text evidence="6">The sequence shown here is derived from an EMBL/GenBank/DDBJ whole genome shotgun (WGS) entry which is preliminary data.</text>
</comment>
<evidence type="ECO:0000313" key="7">
    <source>
        <dbReference type="Proteomes" id="UP001174936"/>
    </source>
</evidence>
<keyword evidence="7" id="KW-1185">Reference proteome</keyword>
<dbReference type="Proteomes" id="UP001174936">
    <property type="component" value="Unassembled WGS sequence"/>
</dbReference>
<dbReference type="AlphaFoldDB" id="A0AA39YRM0"/>
<dbReference type="Gene3D" id="1.25.40.10">
    <property type="entry name" value="Tetratricopeptide repeat domain"/>
    <property type="match status" value="2"/>
</dbReference>
<protein>
    <recommendedName>
        <fullName evidence="8">Pentatricopeptide repeat protein</fullName>
    </recommendedName>
</protein>
<evidence type="ECO:0000256" key="3">
    <source>
        <dbReference type="ARBA" id="ARBA00044493"/>
    </source>
</evidence>
<proteinExistence type="inferred from homology"/>
<evidence type="ECO:0000256" key="1">
    <source>
        <dbReference type="ARBA" id="ARBA00006192"/>
    </source>
</evidence>
<dbReference type="SUPFAM" id="SSF48452">
    <property type="entry name" value="TPR-like"/>
    <property type="match status" value="1"/>
</dbReference>
<dbReference type="InterPro" id="IPR002885">
    <property type="entry name" value="PPR_rpt"/>
</dbReference>
<evidence type="ECO:0000256" key="2">
    <source>
        <dbReference type="ARBA" id="ARBA00022737"/>
    </source>
</evidence>
<dbReference type="PROSITE" id="PS51375">
    <property type="entry name" value="PPR"/>
    <property type="match status" value="1"/>
</dbReference>
<evidence type="ECO:0008006" key="8">
    <source>
        <dbReference type="Google" id="ProtNLM"/>
    </source>
</evidence>
<comment type="function">
    <text evidence="3">Regulates mitochondrial small subunit maturation by controlling 15S rRNA 5'-end processing. Localizes to the 5' precursor of the 15S rRNA in a position that is subsequently occupied by mS47 in the mature yeast mtSSU. Uses structure and sequence-specific RNA recognition, binding to a single-stranded region of the precursor and specifically recognizing bases -6 to -1. The exchange of Ccm1 for mS47 is coupled to the irreversible removal of precursor rRNA that is accompanied by conformational changes of the mitoribosomal proteins uS5m and mS26. These conformational changes signal completion of 5'-end rRNA processing through protection of the mature 5'-end of the 15S rRNA and stabilization of mS47. The removal of the 5' precursor together with the dissociation of Ccm1 may be catalyzed by the 5'-3' exoribonuclease Pet127. Involved in the specific removal of group I introns in mitochondrial encoded transcripts.</text>
</comment>
<dbReference type="PANTHER" id="PTHR47447:SF17">
    <property type="entry name" value="OS12G0638900 PROTEIN"/>
    <property type="match status" value="1"/>
</dbReference>
<organism evidence="6 7">
    <name type="scientific">Cercophora newfieldiana</name>
    <dbReference type="NCBI Taxonomy" id="92897"/>
    <lineage>
        <taxon>Eukaryota</taxon>
        <taxon>Fungi</taxon>
        <taxon>Dikarya</taxon>
        <taxon>Ascomycota</taxon>
        <taxon>Pezizomycotina</taxon>
        <taxon>Sordariomycetes</taxon>
        <taxon>Sordariomycetidae</taxon>
        <taxon>Sordariales</taxon>
        <taxon>Lasiosphaeriaceae</taxon>
        <taxon>Cercophora</taxon>
    </lineage>
</organism>
<sequence length="839" mass="94680">MPPRSFALDLSRTSYVCQSCLTALRGAVNPSPNPQLWFARHASNLTRRNQRRLEAATSKSKTTTLSPQSNEDLQKLISQLQNGELPDSVDLSILQDADVPDGPVSVRYFEQGPDGKTKPLNSDEFNVSTSGLDTEVEDAINDLERQMVETLRMLNKMEKGGMQDRAEILRRQFKTSLKRQYKGKTGPEAEEYGLLRITGFSGSKHRSIAALNSFLARESVVRGGVPKQKDIADCWKAYSAARKSLSTAWGNVPQEVWDFLWVIVSWEKETENPNRMHHIYVLAKDMKSAGVVLRDSQQLLAIEAMFVEGWKEEAIEAWKKAVVTIGSKPETFTGYYELGIRMLSLHGDVERAQRAAETLLSSTEKSDPRILLPVIQALAAKDSTAEKSWEMYRRMRDLLGDGMKIEDYDDVISLFLEANRMEHALQAFVDMMFSGSVDIRGKTRLPIAVSNQFFVGKWLKRLIGAGDPDGAYKVVVYLQKKGISASPIQLNGLIGAWLRSESAESVEKAEDLAWDMIRARLEQVHMRERESSMDQPTRLYDPYHRRRPPSAEEPEFYCSARATAETFSILAESYCSRGLHDRLEDLWDAFQHAAIGPTSFLMNQLMRSYSQNGKADKAVELYWDMTANQSVSPDAHTFLALFNTLSVNRLILRDSELARLDVHKGREFFADMVKAKWKFEAPDVFHILPRTILFTMLKAGDYAGMIIAARTMNQLFDFAPPAPLLLELAAGTATLRVKTRRNVALVMEANNLVDNLIRQNRERLAEQGLDVNNLTAAEKAAELLQVLENLILVKAKAHDIRPDDLRPHLDEAAKEMGVYDILDDETQIAQHRKIIGHVE</sequence>
<name>A0AA39YRM0_9PEZI</name>
<evidence type="ECO:0000256" key="4">
    <source>
        <dbReference type="ARBA" id="ARBA00044511"/>
    </source>
</evidence>